<dbReference type="PANTHER" id="PTHR30457:SF12">
    <property type="entry name" value="5'_3'-NUCLEOTIDASE SURE"/>
    <property type="match status" value="1"/>
</dbReference>
<evidence type="ECO:0000256" key="1">
    <source>
        <dbReference type="ARBA" id="ARBA00000815"/>
    </source>
</evidence>
<keyword evidence="6 7" id="KW-0378">Hydrolase</keyword>
<dbReference type="EMBL" id="RHHT01000068">
    <property type="protein sequence ID" value="RNB70740.1"/>
    <property type="molecule type" value="Genomic_DNA"/>
</dbReference>
<dbReference type="InterPro" id="IPR036523">
    <property type="entry name" value="SurE-like_sf"/>
</dbReference>
<feature type="binding site" evidence="7">
    <location>
        <position position="9"/>
    </location>
    <ligand>
        <name>a divalent metal cation</name>
        <dbReference type="ChEBI" id="CHEBI:60240"/>
    </ligand>
</feature>
<dbReference type="Pfam" id="PF01975">
    <property type="entry name" value="SurE"/>
    <property type="match status" value="1"/>
</dbReference>
<name>A0A3M8C4W5_9BACL</name>
<proteinExistence type="inferred from homology"/>
<comment type="cofactor">
    <cofactor evidence="7">
        <name>a divalent metal cation</name>
        <dbReference type="ChEBI" id="CHEBI:60240"/>
    </cofactor>
    <text evidence="7">Binds 1 divalent metal cation per subunit.</text>
</comment>
<comment type="function">
    <text evidence="7">Nucleotidase that shows phosphatase activity on nucleoside 5'-monophosphates.</text>
</comment>
<dbReference type="AlphaFoldDB" id="A0A3M8C4W5"/>
<dbReference type="InterPro" id="IPR002828">
    <property type="entry name" value="SurE-like_Pase/nucleotidase"/>
</dbReference>
<dbReference type="GO" id="GO:0046872">
    <property type="term" value="F:metal ion binding"/>
    <property type="evidence" value="ECO:0007669"/>
    <property type="project" value="UniProtKB-UniRule"/>
</dbReference>
<evidence type="ECO:0000256" key="6">
    <source>
        <dbReference type="ARBA" id="ARBA00022801"/>
    </source>
</evidence>
<comment type="caution">
    <text evidence="9">The sequence shown here is derived from an EMBL/GenBank/DDBJ whole genome shotgun (WGS) entry which is preliminary data.</text>
</comment>
<evidence type="ECO:0000313" key="10">
    <source>
        <dbReference type="Proteomes" id="UP000281915"/>
    </source>
</evidence>
<dbReference type="InterPro" id="IPR030048">
    <property type="entry name" value="SurE"/>
</dbReference>
<evidence type="ECO:0000313" key="9">
    <source>
        <dbReference type="EMBL" id="RNB70740.1"/>
    </source>
</evidence>
<keyword evidence="4 7" id="KW-0479">Metal-binding</keyword>
<reference evidence="9 10" key="1">
    <citation type="submission" date="2018-10" db="EMBL/GenBank/DDBJ databases">
        <title>Phylogenomics of Brevibacillus.</title>
        <authorList>
            <person name="Dunlap C."/>
        </authorList>
    </citation>
    <scope>NUCLEOTIDE SEQUENCE [LARGE SCALE GENOMIC DNA]</scope>
    <source>
        <strain evidence="9 10">JCM 15085</strain>
    </source>
</reference>
<protein>
    <recommendedName>
        <fullName evidence="7">5'-nucleotidase SurE</fullName>
        <ecNumber evidence="7">3.1.3.5</ecNumber>
    </recommendedName>
    <alternativeName>
        <fullName evidence="7">Nucleoside 5'-monophosphate phosphohydrolase</fullName>
    </alternativeName>
</protein>
<dbReference type="Gene3D" id="3.40.1210.10">
    <property type="entry name" value="Survival protein SurE-like phosphatase/nucleotidase"/>
    <property type="match status" value="1"/>
</dbReference>
<comment type="catalytic activity">
    <reaction evidence="1 7">
        <text>a ribonucleoside 5'-phosphate + H2O = a ribonucleoside + phosphate</text>
        <dbReference type="Rhea" id="RHEA:12484"/>
        <dbReference type="ChEBI" id="CHEBI:15377"/>
        <dbReference type="ChEBI" id="CHEBI:18254"/>
        <dbReference type="ChEBI" id="CHEBI:43474"/>
        <dbReference type="ChEBI" id="CHEBI:58043"/>
        <dbReference type="EC" id="3.1.3.5"/>
    </reaction>
</comment>
<gene>
    <name evidence="7 9" type="primary">surE</name>
    <name evidence="9" type="ORF">EDM58_22970</name>
</gene>
<comment type="subcellular location">
    <subcellularLocation>
        <location evidence="7">Cytoplasm</location>
    </subcellularLocation>
</comment>
<dbReference type="NCBIfam" id="TIGR00087">
    <property type="entry name" value="surE"/>
    <property type="match status" value="1"/>
</dbReference>
<dbReference type="SUPFAM" id="SSF64167">
    <property type="entry name" value="SurE-like"/>
    <property type="match status" value="1"/>
</dbReference>
<dbReference type="GO" id="GO:0008253">
    <property type="term" value="F:5'-nucleotidase activity"/>
    <property type="evidence" value="ECO:0007669"/>
    <property type="project" value="UniProtKB-UniRule"/>
</dbReference>
<feature type="binding site" evidence="7">
    <location>
        <position position="10"/>
    </location>
    <ligand>
        <name>a divalent metal cation</name>
        <dbReference type="ChEBI" id="CHEBI:60240"/>
    </ligand>
</feature>
<accession>A0A3M8C4W5</accession>
<feature type="binding site" evidence="7">
    <location>
        <position position="42"/>
    </location>
    <ligand>
        <name>a divalent metal cation</name>
        <dbReference type="ChEBI" id="CHEBI:60240"/>
    </ligand>
</feature>
<evidence type="ECO:0000256" key="3">
    <source>
        <dbReference type="ARBA" id="ARBA00022490"/>
    </source>
</evidence>
<dbReference type="GO" id="GO:0000166">
    <property type="term" value="F:nucleotide binding"/>
    <property type="evidence" value="ECO:0007669"/>
    <property type="project" value="UniProtKB-KW"/>
</dbReference>
<feature type="binding site" evidence="7">
    <location>
        <position position="101"/>
    </location>
    <ligand>
        <name>a divalent metal cation</name>
        <dbReference type="ChEBI" id="CHEBI:60240"/>
    </ligand>
</feature>
<dbReference type="RefSeq" id="WP_122915404.1">
    <property type="nucleotide sequence ID" value="NZ_RHHT01000068.1"/>
</dbReference>
<dbReference type="GO" id="GO:0005737">
    <property type="term" value="C:cytoplasm"/>
    <property type="evidence" value="ECO:0007669"/>
    <property type="project" value="UniProtKB-SubCell"/>
</dbReference>
<keyword evidence="5 7" id="KW-0547">Nucleotide-binding</keyword>
<evidence type="ECO:0000256" key="4">
    <source>
        <dbReference type="ARBA" id="ARBA00022723"/>
    </source>
</evidence>
<organism evidence="9 10">
    <name type="scientific">Brevibacillus panacihumi</name>
    <dbReference type="NCBI Taxonomy" id="497735"/>
    <lineage>
        <taxon>Bacteria</taxon>
        <taxon>Bacillati</taxon>
        <taxon>Bacillota</taxon>
        <taxon>Bacilli</taxon>
        <taxon>Bacillales</taxon>
        <taxon>Paenibacillaceae</taxon>
        <taxon>Brevibacillus</taxon>
    </lineage>
</organism>
<dbReference type="GO" id="GO:0004309">
    <property type="term" value="F:exopolyphosphatase activity"/>
    <property type="evidence" value="ECO:0007669"/>
    <property type="project" value="TreeGrafter"/>
</dbReference>
<keyword evidence="3 7" id="KW-0963">Cytoplasm</keyword>
<sequence>MLRILITNDDGIDALGIKKLAEAALTLEGAEIYVVAPAEEKSGVGHGLTYRSALSPEERDFYGMPVKAWAINGNPADCVKAAYHLLFEENKKPDIVLSGINVGTNLGRDIYYSGTCSGAREAVILGMPGVALSYDNWEDQENYGNVAEMIRPLIQSFCEKAKKDTLPPEVFWNVNIPHLPLKEVKGILPASLSLHHYEDRYHQEAEGYFLTRTYPDGIPLAEPQDYHLLKHGYIAVTPVHIDATDKSLLREMEEWPLMKAWGERG</sequence>
<dbReference type="GO" id="GO:0008254">
    <property type="term" value="F:3'-nucleotidase activity"/>
    <property type="evidence" value="ECO:0007669"/>
    <property type="project" value="TreeGrafter"/>
</dbReference>
<dbReference type="Proteomes" id="UP000281915">
    <property type="component" value="Unassembled WGS sequence"/>
</dbReference>
<dbReference type="HAMAP" id="MF_00060">
    <property type="entry name" value="SurE"/>
    <property type="match status" value="1"/>
</dbReference>
<evidence type="ECO:0000256" key="5">
    <source>
        <dbReference type="ARBA" id="ARBA00022741"/>
    </source>
</evidence>
<evidence type="ECO:0000256" key="7">
    <source>
        <dbReference type="HAMAP-Rule" id="MF_00060"/>
    </source>
</evidence>
<evidence type="ECO:0000259" key="8">
    <source>
        <dbReference type="Pfam" id="PF01975"/>
    </source>
</evidence>
<feature type="domain" description="Survival protein SurE-like phosphatase/nucleotidase" evidence="8">
    <location>
        <begin position="4"/>
        <end position="198"/>
    </location>
</feature>
<dbReference type="PANTHER" id="PTHR30457">
    <property type="entry name" value="5'-NUCLEOTIDASE SURE"/>
    <property type="match status" value="1"/>
</dbReference>
<evidence type="ECO:0000256" key="2">
    <source>
        <dbReference type="ARBA" id="ARBA00011062"/>
    </source>
</evidence>
<dbReference type="EC" id="3.1.3.5" evidence="7"/>
<comment type="similarity">
    <text evidence="2 7">Belongs to the SurE nucleotidase family.</text>
</comment>